<organism evidence="1">
    <name type="scientific">viral metagenome</name>
    <dbReference type="NCBI Taxonomy" id="1070528"/>
    <lineage>
        <taxon>unclassified sequences</taxon>
        <taxon>metagenomes</taxon>
        <taxon>organismal metagenomes</taxon>
    </lineage>
</organism>
<accession>A0A6M3J258</accession>
<proteinExistence type="predicted"/>
<evidence type="ECO:0008006" key="2">
    <source>
        <dbReference type="Google" id="ProtNLM"/>
    </source>
</evidence>
<dbReference type="EMBL" id="MT141509">
    <property type="protein sequence ID" value="QJA63933.1"/>
    <property type="molecule type" value="Genomic_DNA"/>
</dbReference>
<dbReference type="AlphaFoldDB" id="A0A6M3J258"/>
<gene>
    <name evidence="1" type="ORF">MM415B00565_0017</name>
</gene>
<reference evidence="1" key="1">
    <citation type="submission" date="2020-03" db="EMBL/GenBank/DDBJ databases">
        <title>The deep terrestrial virosphere.</title>
        <authorList>
            <person name="Holmfeldt K."/>
            <person name="Nilsson E."/>
            <person name="Simone D."/>
            <person name="Lopez-Fernandez M."/>
            <person name="Wu X."/>
            <person name="de Brujin I."/>
            <person name="Lundin D."/>
            <person name="Andersson A."/>
            <person name="Bertilsson S."/>
            <person name="Dopson M."/>
        </authorList>
    </citation>
    <scope>NUCLEOTIDE SEQUENCE</scope>
    <source>
        <strain evidence="1">MM415B00565</strain>
    </source>
</reference>
<sequence>MYDIDIVLKETYIRGESVYADITIRLHSTGALATPATSITCTVYDSNKATVVSAAACTADSTGKYHYSFAPNQPSSYKLLIAATTTGSIVTIARKDFDVIALP</sequence>
<name>A0A6M3J258_9ZZZZ</name>
<protein>
    <recommendedName>
        <fullName evidence="2">Macroglobulin domain-containing protein</fullName>
    </recommendedName>
</protein>
<evidence type="ECO:0000313" key="1">
    <source>
        <dbReference type="EMBL" id="QJA63933.1"/>
    </source>
</evidence>